<evidence type="ECO:0000313" key="2">
    <source>
        <dbReference type="EMBL" id="AFZ54776.1"/>
    </source>
</evidence>
<evidence type="ECO:0000256" key="1">
    <source>
        <dbReference type="SAM" id="SignalP"/>
    </source>
</evidence>
<dbReference type="EMBL" id="CP003947">
    <property type="protein sequence ID" value="AFZ54776.1"/>
    <property type="molecule type" value="Genomic_DNA"/>
</dbReference>
<organism evidence="2 3">
    <name type="scientific">Cyanobacterium aponinum (strain PCC 10605)</name>
    <dbReference type="NCBI Taxonomy" id="755178"/>
    <lineage>
        <taxon>Bacteria</taxon>
        <taxon>Bacillati</taxon>
        <taxon>Cyanobacteriota</taxon>
        <taxon>Cyanophyceae</taxon>
        <taxon>Oscillatoriophycideae</taxon>
        <taxon>Chroococcales</taxon>
        <taxon>Geminocystaceae</taxon>
        <taxon>Cyanobacterium</taxon>
    </lineage>
</organism>
<sequence length="197" mass="21486" precursor="true">MNLKMFSSVSTLGLGILLSLVSLSPTKAEIQQNTSNKSKNNSSQLIITQLLGHQTYMGEPQIEWGDYLLGRVVGKSGGIMFIGLEDGTSFTAVGSVPPGSDVLVLKNADGSYSFVQGAKSEWISILESKYGYKRLDGSYVALNERTAALWKALETSSSSSIADLPPRQSTMVETQTMMEETEVMEYQETSQPIRGLW</sequence>
<name>K9Z6G5_CYAAP</name>
<dbReference type="HOGENOM" id="CLU_1382123_0_0_3"/>
<dbReference type="Proteomes" id="UP000010480">
    <property type="component" value="Chromosome"/>
</dbReference>
<reference evidence="3" key="1">
    <citation type="journal article" date="2013" name="Proc. Natl. Acad. Sci. U.S.A.">
        <title>Improving the coverage of the cyanobacterial phylum using diversity-driven genome sequencing.</title>
        <authorList>
            <person name="Shih P.M."/>
            <person name="Wu D."/>
            <person name="Latifi A."/>
            <person name="Axen S.D."/>
            <person name="Fewer D.P."/>
            <person name="Talla E."/>
            <person name="Calteau A."/>
            <person name="Cai F."/>
            <person name="Tandeau de Marsac N."/>
            <person name="Rippka R."/>
            <person name="Herdman M."/>
            <person name="Sivonen K."/>
            <person name="Coursin T."/>
            <person name="Laurent T."/>
            <person name="Goodwin L."/>
            <person name="Nolan M."/>
            <person name="Davenport K.W."/>
            <person name="Han C.S."/>
            <person name="Rubin E.M."/>
            <person name="Eisen J.A."/>
            <person name="Woyke T."/>
            <person name="Gugger M."/>
            <person name="Kerfeld C.A."/>
        </authorList>
    </citation>
    <scope>NUCLEOTIDE SEQUENCE [LARGE SCALE GENOMIC DNA]</scope>
    <source>
        <strain evidence="3">PCC 10605</strain>
    </source>
</reference>
<dbReference type="PATRIC" id="fig|755178.3.peg.2868"/>
<keyword evidence="3" id="KW-1185">Reference proteome</keyword>
<dbReference type="KEGG" id="can:Cyan10605_2703"/>
<proteinExistence type="predicted"/>
<evidence type="ECO:0000313" key="3">
    <source>
        <dbReference type="Proteomes" id="UP000010480"/>
    </source>
</evidence>
<keyword evidence="1" id="KW-0732">Signal</keyword>
<dbReference type="STRING" id="755178.Cyan10605_2703"/>
<protein>
    <submittedName>
        <fullName evidence="2">Uncharacterized protein</fullName>
    </submittedName>
</protein>
<accession>K9Z6G5</accession>
<dbReference type="AlphaFoldDB" id="K9Z6G5"/>
<gene>
    <name evidence="2" type="ordered locus">Cyan10605_2703</name>
</gene>
<feature type="chain" id="PRO_5003938687" evidence="1">
    <location>
        <begin position="29"/>
        <end position="197"/>
    </location>
</feature>
<feature type="signal peptide" evidence="1">
    <location>
        <begin position="1"/>
        <end position="28"/>
    </location>
</feature>